<dbReference type="AlphaFoldDB" id="A0A7R7EHN8"/>
<evidence type="ECO:0000259" key="5">
    <source>
        <dbReference type="PROSITE" id="PS50893"/>
    </source>
</evidence>
<accession>A0A7R7EHN8</accession>
<evidence type="ECO:0000256" key="3">
    <source>
        <dbReference type="ARBA" id="ARBA00022741"/>
    </source>
</evidence>
<keyword evidence="3" id="KW-0547">Nucleotide-binding</keyword>
<reference evidence="6 7" key="1">
    <citation type="submission" date="2020-11" db="EMBL/GenBank/DDBJ databases">
        <title>Draft genome sequencing of a Lachnospiraceae strain isolated from anoxic soil subjected to BSD treatment.</title>
        <authorList>
            <person name="Uek A."/>
            <person name="Tonouchi A."/>
        </authorList>
    </citation>
    <scope>NUCLEOTIDE SEQUENCE [LARGE SCALE GENOMIC DNA]</scope>
    <source>
        <strain evidence="6 7">TB5</strain>
    </source>
</reference>
<keyword evidence="7" id="KW-1185">Reference proteome</keyword>
<dbReference type="PROSITE" id="PS50893">
    <property type="entry name" value="ABC_TRANSPORTER_2"/>
    <property type="match status" value="1"/>
</dbReference>
<dbReference type="SMART" id="SM00382">
    <property type="entry name" value="AAA"/>
    <property type="match status" value="1"/>
</dbReference>
<dbReference type="PROSITE" id="PS00211">
    <property type="entry name" value="ABC_TRANSPORTER_1"/>
    <property type="match status" value="1"/>
</dbReference>
<sequence>MKEYVLKTENLTKVYKNFTALNDLSLGLEKGKIYGLIGKNGAGKTTFMRIIAGLSYPTSGTIELFGKTSLKEYNQELCRVGSLIEYPSLNGKMTAKENLKVHRIMRGIPNDELDEELLVLVGLGEVGTKKVKNFSLGMRQRLGIAIALISNPELLILDEPVNGLDPVGVVEIRNLIKSLCEERNITVLISSHNLPELYQTATDYIIIDQGNVKQCLTLAELEERCDHFIKIECDEPERLSQIIESNLADAEYKVMPDKSLRLFGYNDEKKMVSKMIYEHGIIPTHFSNEGETLENYFLSVIGGSQND</sequence>
<dbReference type="InterPro" id="IPR017871">
    <property type="entry name" value="ABC_transporter-like_CS"/>
</dbReference>
<gene>
    <name evidence="6" type="ORF">bsdtb5_02050</name>
</gene>
<protein>
    <submittedName>
        <fullName evidence="6">Bacitracin ABC transporter ATP-binding protein</fullName>
    </submittedName>
</protein>
<dbReference type="PANTHER" id="PTHR43335">
    <property type="entry name" value="ABC TRANSPORTER, ATP-BINDING PROTEIN"/>
    <property type="match status" value="1"/>
</dbReference>
<dbReference type="Proteomes" id="UP000595897">
    <property type="component" value="Chromosome"/>
</dbReference>
<dbReference type="KEGG" id="ahb:bsdtb5_02050"/>
<organism evidence="6 7">
    <name type="scientific">Anaeromicropila herbilytica</name>
    <dbReference type="NCBI Taxonomy" id="2785025"/>
    <lineage>
        <taxon>Bacteria</taxon>
        <taxon>Bacillati</taxon>
        <taxon>Bacillota</taxon>
        <taxon>Clostridia</taxon>
        <taxon>Lachnospirales</taxon>
        <taxon>Lachnospiraceae</taxon>
        <taxon>Anaeromicropila</taxon>
    </lineage>
</organism>
<dbReference type="InterPro" id="IPR003439">
    <property type="entry name" value="ABC_transporter-like_ATP-bd"/>
</dbReference>
<proteinExistence type="inferred from homology"/>
<keyword evidence="4 6" id="KW-0067">ATP-binding</keyword>
<dbReference type="Gene3D" id="3.40.50.300">
    <property type="entry name" value="P-loop containing nucleotide triphosphate hydrolases"/>
    <property type="match status" value="1"/>
</dbReference>
<dbReference type="RefSeq" id="WP_271714213.1">
    <property type="nucleotide sequence ID" value="NZ_AP024169.1"/>
</dbReference>
<dbReference type="SUPFAM" id="SSF52540">
    <property type="entry name" value="P-loop containing nucleoside triphosphate hydrolases"/>
    <property type="match status" value="1"/>
</dbReference>
<dbReference type="GO" id="GO:0005524">
    <property type="term" value="F:ATP binding"/>
    <property type="evidence" value="ECO:0007669"/>
    <property type="project" value="UniProtKB-KW"/>
</dbReference>
<evidence type="ECO:0000256" key="1">
    <source>
        <dbReference type="ARBA" id="ARBA00005417"/>
    </source>
</evidence>
<dbReference type="InterPro" id="IPR003593">
    <property type="entry name" value="AAA+_ATPase"/>
</dbReference>
<evidence type="ECO:0000256" key="2">
    <source>
        <dbReference type="ARBA" id="ARBA00022448"/>
    </source>
</evidence>
<dbReference type="InterPro" id="IPR027417">
    <property type="entry name" value="P-loop_NTPase"/>
</dbReference>
<dbReference type="GO" id="GO:0016887">
    <property type="term" value="F:ATP hydrolysis activity"/>
    <property type="evidence" value="ECO:0007669"/>
    <property type="project" value="InterPro"/>
</dbReference>
<evidence type="ECO:0000313" key="6">
    <source>
        <dbReference type="EMBL" id="BCN28910.1"/>
    </source>
</evidence>
<dbReference type="EMBL" id="AP024169">
    <property type="protein sequence ID" value="BCN28910.1"/>
    <property type="molecule type" value="Genomic_DNA"/>
</dbReference>
<dbReference type="Pfam" id="PF00005">
    <property type="entry name" value="ABC_tran"/>
    <property type="match status" value="1"/>
</dbReference>
<keyword evidence="2" id="KW-0813">Transport</keyword>
<dbReference type="PANTHER" id="PTHR43335:SF8">
    <property type="entry name" value="ABC TRANSPORTER, ATP-BINDING PROTEIN"/>
    <property type="match status" value="1"/>
</dbReference>
<name>A0A7R7EHN8_9FIRM</name>
<evidence type="ECO:0000256" key="4">
    <source>
        <dbReference type="ARBA" id="ARBA00022840"/>
    </source>
</evidence>
<feature type="domain" description="ABC transporter" evidence="5">
    <location>
        <begin position="6"/>
        <end position="234"/>
    </location>
</feature>
<comment type="similarity">
    <text evidence="1">Belongs to the ABC transporter superfamily.</text>
</comment>
<evidence type="ECO:0000313" key="7">
    <source>
        <dbReference type="Proteomes" id="UP000595897"/>
    </source>
</evidence>